<dbReference type="AlphaFoldDB" id="U4KXU0"/>
<evidence type="ECO:0000256" key="1">
    <source>
        <dbReference type="SAM" id="MobiDB-lite"/>
    </source>
</evidence>
<evidence type="ECO:0000313" key="2">
    <source>
        <dbReference type="EMBL" id="CCX04369.1"/>
    </source>
</evidence>
<dbReference type="eggNOG" id="ENOG502SBBK">
    <property type="taxonomic scope" value="Eukaryota"/>
</dbReference>
<organism evidence="2 3">
    <name type="scientific">Pyronema omphalodes (strain CBS 100304)</name>
    <name type="common">Pyronema confluens</name>
    <dbReference type="NCBI Taxonomy" id="1076935"/>
    <lineage>
        <taxon>Eukaryota</taxon>
        <taxon>Fungi</taxon>
        <taxon>Dikarya</taxon>
        <taxon>Ascomycota</taxon>
        <taxon>Pezizomycotina</taxon>
        <taxon>Pezizomycetes</taxon>
        <taxon>Pezizales</taxon>
        <taxon>Pyronemataceae</taxon>
        <taxon>Pyronema</taxon>
    </lineage>
</organism>
<dbReference type="Proteomes" id="UP000018144">
    <property type="component" value="Unassembled WGS sequence"/>
</dbReference>
<dbReference type="EMBL" id="HF935200">
    <property type="protein sequence ID" value="CCX04369.1"/>
    <property type="molecule type" value="Genomic_DNA"/>
</dbReference>
<evidence type="ECO:0000313" key="3">
    <source>
        <dbReference type="Proteomes" id="UP000018144"/>
    </source>
</evidence>
<feature type="compositionally biased region" description="Polar residues" evidence="1">
    <location>
        <begin position="18"/>
        <end position="38"/>
    </location>
</feature>
<accession>U4KXU0</accession>
<reference evidence="2 3" key="1">
    <citation type="journal article" date="2013" name="PLoS Genet.">
        <title>The genome and development-dependent transcriptomes of Pyronema confluens: a window into fungal evolution.</title>
        <authorList>
            <person name="Traeger S."/>
            <person name="Altegoer F."/>
            <person name="Freitag M."/>
            <person name="Gabaldon T."/>
            <person name="Kempken F."/>
            <person name="Kumar A."/>
            <person name="Marcet-Houben M."/>
            <person name="Poggeler S."/>
            <person name="Stajich J.E."/>
            <person name="Nowrousian M."/>
        </authorList>
    </citation>
    <scope>NUCLEOTIDE SEQUENCE [LARGE SCALE GENOMIC DNA]</scope>
    <source>
        <strain evidence="3">CBS 100304</strain>
        <tissue evidence="2">Vegetative mycelium</tissue>
    </source>
</reference>
<protein>
    <submittedName>
        <fullName evidence="2">Uncharacterized protein</fullName>
    </submittedName>
</protein>
<sequence>MTASIDSSRPMIPKRASNRYSSYTTFSDSPSVSSTETTTLNDIEDSLGRLEDKRLVIQRFAPTMEKTDTLSKLALSAKLERALRWRMEGQDYVPRPRPKSTSN</sequence>
<keyword evidence="3" id="KW-1185">Reference proteome</keyword>
<feature type="region of interest" description="Disordered" evidence="1">
    <location>
        <begin position="1"/>
        <end position="38"/>
    </location>
</feature>
<gene>
    <name evidence="2" type="ORF">PCON_01946</name>
</gene>
<proteinExistence type="predicted"/>
<dbReference type="OrthoDB" id="5399555at2759"/>
<dbReference type="OMA" id="ERPIMAP"/>
<name>U4KXU0_PYROM</name>